<reference evidence="1" key="2">
    <citation type="journal article" date="2015" name="Fish Shellfish Immunol.">
        <title>Early steps in the European eel (Anguilla anguilla)-Vibrio vulnificus interaction in the gills: Role of the RtxA13 toxin.</title>
        <authorList>
            <person name="Callol A."/>
            <person name="Pajuelo D."/>
            <person name="Ebbesson L."/>
            <person name="Teles M."/>
            <person name="MacKenzie S."/>
            <person name="Amaro C."/>
        </authorList>
    </citation>
    <scope>NUCLEOTIDE SEQUENCE</scope>
</reference>
<proteinExistence type="predicted"/>
<sequence length="72" mass="8051">MNSVINIHICFVQRDTAGLRRANDTVNTLSRVVQSNAALTVVLRGQLVSSLQGFCYWLRARQKTVESQTAML</sequence>
<organism evidence="1">
    <name type="scientific">Anguilla anguilla</name>
    <name type="common">European freshwater eel</name>
    <name type="synonym">Muraena anguilla</name>
    <dbReference type="NCBI Taxonomy" id="7936"/>
    <lineage>
        <taxon>Eukaryota</taxon>
        <taxon>Metazoa</taxon>
        <taxon>Chordata</taxon>
        <taxon>Craniata</taxon>
        <taxon>Vertebrata</taxon>
        <taxon>Euteleostomi</taxon>
        <taxon>Actinopterygii</taxon>
        <taxon>Neopterygii</taxon>
        <taxon>Teleostei</taxon>
        <taxon>Anguilliformes</taxon>
        <taxon>Anguillidae</taxon>
        <taxon>Anguilla</taxon>
    </lineage>
</organism>
<protein>
    <submittedName>
        <fullName evidence="1">Uncharacterized protein</fullName>
    </submittedName>
</protein>
<name>A0A0E9WSL3_ANGAN</name>
<reference evidence="1" key="1">
    <citation type="submission" date="2014-11" db="EMBL/GenBank/DDBJ databases">
        <authorList>
            <person name="Amaro Gonzalez C."/>
        </authorList>
    </citation>
    <scope>NUCLEOTIDE SEQUENCE</scope>
</reference>
<dbReference type="EMBL" id="GBXM01015220">
    <property type="protein sequence ID" value="JAH93357.1"/>
    <property type="molecule type" value="Transcribed_RNA"/>
</dbReference>
<dbReference type="AlphaFoldDB" id="A0A0E9WSL3"/>
<accession>A0A0E9WSL3</accession>
<evidence type="ECO:0000313" key="1">
    <source>
        <dbReference type="EMBL" id="JAH93357.1"/>
    </source>
</evidence>